<keyword evidence="2" id="KW-0472">Membrane</keyword>
<keyword evidence="5" id="KW-1185">Reference proteome</keyword>
<keyword evidence="2" id="KW-1133">Transmembrane helix</keyword>
<dbReference type="OrthoDB" id="5426678at2759"/>
<proteinExistence type="predicted"/>
<feature type="chain" id="PRO_5035437673" description="LPXTG-domain-containing protein" evidence="3">
    <location>
        <begin position="21"/>
        <end position="457"/>
    </location>
</feature>
<evidence type="ECO:0000256" key="3">
    <source>
        <dbReference type="SAM" id="SignalP"/>
    </source>
</evidence>
<feature type="region of interest" description="Disordered" evidence="1">
    <location>
        <begin position="401"/>
        <end position="457"/>
    </location>
</feature>
<name>A0A8K0SME8_9HYPO</name>
<feature type="transmembrane region" description="Helical" evidence="2">
    <location>
        <begin position="229"/>
        <end position="252"/>
    </location>
</feature>
<protein>
    <recommendedName>
        <fullName evidence="6">LPXTG-domain-containing protein</fullName>
    </recommendedName>
</protein>
<dbReference type="EMBL" id="JAGPNK010000007">
    <property type="protein sequence ID" value="KAH7318586.1"/>
    <property type="molecule type" value="Genomic_DNA"/>
</dbReference>
<organism evidence="4 5">
    <name type="scientific">Stachybotrys elegans</name>
    <dbReference type="NCBI Taxonomy" id="80388"/>
    <lineage>
        <taxon>Eukaryota</taxon>
        <taxon>Fungi</taxon>
        <taxon>Dikarya</taxon>
        <taxon>Ascomycota</taxon>
        <taxon>Pezizomycotina</taxon>
        <taxon>Sordariomycetes</taxon>
        <taxon>Hypocreomycetidae</taxon>
        <taxon>Hypocreales</taxon>
        <taxon>Stachybotryaceae</taxon>
        <taxon>Stachybotrys</taxon>
    </lineage>
</organism>
<evidence type="ECO:0000256" key="2">
    <source>
        <dbReference type="SAM" id="Phobius"/>
    </source>
</evidence>
<keyword evidence="3" id="KW-0732">Signal</keyword>
<feature type="compositionally biased region" description="Polar residues" evidence="1">
    <location>
        <begin position="353"/>
        <end position="363"/>
    </location>
</feature>
<evidence type="ECO:0000313" key="4">
    <source>
        <dbReference type="EMBL" id="KAH7318586.1"/>
    </source>
</evidence>
<dbReference type="Proteomes" id="UP000813444">
    <property type="component" value="Unassembled WGS sequence"/>
</dbReference>
<dbReference type="AlphaFoldDB" id="A0A8K0SME8"/>
<feature type="signal peptide" evidence="3">
    <location>
        <begin position="1"/>
        <end position="20"/>
    </location>
</feature>
<evidence type="ECO:0000313" key="5">
    <source>
        <dbReference type="Proteomes" id="UP000813444"/>
    </source>
</evidence>
<comment type="caution">
    <text evidence="4">The sequence shown here is derived from an EMBL/GenBank/DDBJ whole genome shotgun (WGS) entry which is preliminary data.</text>
</comment>
<sequence length="457" mass="49588">MAADLKTVLLALAVIPFTASLQVSPGSPCAAFCLDPGQDRFDPDDSITRPSEIACHDEDFSTSSQGMKYQRCLTCLQDSDYTDEGESDQEWFLYNLRYSFNYCIFGFPNATGIDSSPCTTSEACEPLAEGLREGILDPSRMEPYDYCTAHGGSTLGDHLSPCFQCVRAGSTHHYMSNFLIALEAGCRQQPGAGVLLGLNDTVFTRDSIEIVAPGSVSDVDSPGGLSTGMLIGIVVGCVVVVLLIAGCTYMHIRRRRNRSRRSQIFDRPIASPMSFRCQTRVTPLDAEFPPSVQQAPEKPYADPAAALSSNPISGPNRPSRFTPADLTSITTSLPKPPSAFSPSQRMSPDDYNTPISTTSTHSNAPLLHQHRPYVPSEYTSSPPQMSTPFFTQAHSPRLNANRKSSFGQKDVSPVSPWDDQSTAGYGRSITGKRSPVGMGTPVEVRPIQVSFPPPPKR</sequence>
<feature type="region of interest" description="Disordered" evidence="1">
    <location>
        <begin position="288"/>
        <end position="365"/>
    </location>
</feature>
<evidence type="ECO:0008006" key="6">
    <source>
        <dbReference type="Google" id="ProtNLM"/>
    </source>
</evidence>
<reference evidence="4" key="1">
    <citation type="journal article" date="2021" name="Nat. Commun.">
        <title>Genetic determinants of endophytism in the Arabidopsis root mycobiome.</title>
        <authorList>
            <person name="Mesny F."/>
            <person name="Miyauchi S."/>
            <person name="Thiergart T."/>
            <person name="Pickel B."/>
            <person name="Atanasova L."/>
            <person name="Karlsson M."/>
            <person name="Huettel B."/>
            <person name="Barry K.W."/>
            <person name="Haridas S."/>
            <person name="Chen C."/>
            <person name="Bauer D."/>
            <person name="Andreopoulos W."/>
            <person name="Pangilinan J."/>
            <person name="LaButti K."/>
            <person name="Riley R."/>
            <person name="Lipzen A."/>
            <person name="Clum A."/>
            <person name="Drula E."/>
            <person name="Henrissat B."/>
            <person name="Kohler A."/>
            <person name="Grigoriev I.V."/>
            <person name="Martin F.M."/>
            <person name="Hacquard S."/>
        </authorList>
    </citation>
    <scope>NUCLEOTIDE SEQUENCE</scope>
    <source>
        <strain evidence="4">MPI-CAGE-CH-0235</strain>
    </source>
</reference>
<keyword evidence="2" id="KW-0812">Transmembrane</keyword>
<accession>A0A8K0SME8</accession>
<evidence type="ECO:0000256" key="1">
    <source>
        <dbReference type="SAM" id="MobiDB-lite"/>
    </source>
</evidence>
<gene>
    <name evidence="4" type="ORF">B0I35DRAFT_246654</name>
</gene>